<dbReference type="GO" id="GO:0003676">
    <property type="term" value="F:nucleic acid binding"/>
    <property type="evidence" value="ECO:0007669"/>
    <property type="project" value="InterPro"/>
</dbReference>
<gene>
    <name evidence="2" type="ORF">ANBU17_28830</name>
</gene>
<proteinExistence type="predicted"/>
<dbReference type="InterPro" id="IPR012337">
    <property type="entry name" value="RNaseH-like_sf"/>
</dbReference>
<dbReference type="SUPFAM" id="SSF53098">
    <property type="entry name" value="Ribonuclease H-like"/>
    <property type="match status" value="1"/>
</dbReference>
<reference evidence="2" key="1">
    <citation type="submission" date="2020-06" db="EMBL/GenBank/DDBJ databases">
        <title>Characterization of fructooligosaccharide metabolism and fructooligosaccharide-degrading enzymes in human commensal butyrate producers.</title>
        <authorList>
            <person name="Tanno H."/>
            <person name="Fujii T."/>
            <person name="Hirano K."/>
            <person name="Maeno S."/>
            <person name="Tonozuka T."/>
            <person name="Sakamoto M."/>
            <person name="Ohkuma M."/>
            <person name="Tochio T."/>
            <person name="Endo A."/>
        </authorList>
    </citation>
    <scope>NUCLEOTIDE SEQUENCE</scope>
    <source>
        <strain evidence="2">JCM 17466</strain>
    </source>
</reference>
<dbReference type="Proteomes" id="UP000613208">
    <property type="component" value="Unassembled WGS sequence"/>
</dbReference>
<organism evidence="2 3">
    <name type="scientific">Anaerostipes butyraticus</name>
    <dbReference type="NCBI Taxonomy" id="645466"/>
    <lineage>
        <taxon>Bacteria</taxon>
        <taxon>Bacillati</taxon>
        <taxon>Bacillota</taxon>
        <taxon>Clostridia</taxon>
        <taxon>Lachnospirales</taxon>
        <taxon>Lachnospiraceae</taxon>
        <taxon>Anaerostipes</taxon>
    </lineage>
</organism>
<keyword evidence="3" id="KW-1185">Reference proteome</keyword>
<evidence type="ECO:0000313" key="3">
    <source>
        <dbReference type="Proteomes" id="UP000613208"/>
    </source>
</evidence>
<protein>
    <recommendedName>
        <fullName evidence="1">RNase H type-1 domain-containing protein</fullName>
    </recommendedName>
</protein>
<feature type="domain" description="RNase H type-1" evidence="1">
    <location>
        <begin position="1"/>
        <end position="147"/>
    </location>
</feature>
<evidence type="ECO:0000313" key="2">
    <source>
        <dbReference type="EMBL" id="GFO86536.1"/>
    </source>
</evidence>
<dbReference type="EMBL" id="BLYI01000067">
    <property type="protein sequence ID" value="GFO86536.1"/>
    <property type="molecule type" value="Genomic_DNA"/>
</dbReference>
<dbReference type="AlphaFoldDB" id="A0A916QBD0"/>
<dbReference type="RefSeq" id="WP_201312184.1">
    <property type="nucleotide sequence ID" value="NZ_BLYI01000067.1"/>
</dbReference>
<accession>A0A916QBD0</accession>
<comment type="caution">
    <text evidence="2">The sequence shown here is derived from an EMBL/GenBank/DDBJ whole genome shotgun (WGS) entry which is preliminary data.</text>
</comment>
<name>A0A916QBD0_9FIRM</name>
<dbReference type="PROSITE" id="PS50879">
    <property type="entry name" value="RNASE_H_1"/>
    <property type="match status" value="1"/>
</dbReference>
<dbReference type="InterPro" id="IPR036397">
    <property type="entry name" value="RNaseH_sf"/>
</dbReference>
<dbReference type="Pfam" id="PF00075">
    <property type="entry name" value="RNase_H"/>
    <property type="match status" value="1"/>
</dbReference>
<sequence>MKKIDIYIYTLTHSRGRGPAVYKAVLEFIRSNGTPYTLEIDGFDLETTRNRITIQAAVMAMRRIKLNEAYEIRIHADSDYFARMLKGTKVYAQHEWKTAAGKEIANEDLWKQIYIFTQTNKVTADTDQMERYECRKELEEKLCSCTN</sequence>
<dbReference type="InterPro" id="IPR002156">
    <property type="entry name" value="RNaseH_domain"/>
</dbReference>
<dbReference type="GO" id="GO:0004523">
    <property type="term" value="F:RNA-DNA hybrid ribonuclease activity"/>
    <property type="evidence" value="ECO:0007669"/>
    <property type="project" value="InterPro"/>
</dbReference>
<evidence type="ECO:0000259" key="1">
    <source>
        <dbReference type="PROSITE" id="PS50879"/>
    </source>
</evidence>
<dbReference type="Gene3D" id="3.30.420.10">
    <property type="entry name" value="Ribonuclease H-like superfamily/Ribonuclease H"/>
    <property type="match status" value="1"/>
</dbReference>